<name>A0A0W8IK12_9MICC</name>
<evidence type="ECO:0000256" key="2">
    <source>
        <dbReference type="ARBA" id="ARBA00023125"/>
    </source>
</evidence>
<dbReference type="InterPro" id="IPR001647">
    <property type="entry name" value="HTH_TetR"/>
</dbReference>
<dbReference type="OrthoDB" id="956698at2"/>
<dbReference type="Proteomes" id="UP000054023">
    <property type="component" value="Unassembled WGS sequence"/>
</dbReference>
<reference evidence="7" key="1">
    <citation type="submission" date="2015-12" db="EMBL/GenBank/DDBJ databases">
        <authorList>
            <person name="Nair G.R."/>
            <person name="Kaur G."/>
            <person name="Mayilraj S."/>
        </authorList>
    </citation>
    <scope>NUCLEOTIDE SEQUENCE [LARGE SCALE GENOMIC DNA]</scope>
    <source>
        <strain evidence="7">CD08_7</strain>
    </source>
</reference>
<accession>A0A0W8IK12</accession>
<dbReference type="STRING" id="317018.AVL63_08465"/>
<dbReference type="InterPro" id="IPR050109">
    <property type="entry name" value="HTH-type_TetR-like_transc_reg"/>
</dbReference>
<dbReference type="GO" id="GO:0000976">
    <property type="term" value="F:transcription cis-regulatory region binding"/>
    <property type="evidence" value="ECO:0007669"/>
    <property type="project" value="TreeGrafter"/>
</dbReference>
<dbReference type="RefSeq" id="WP_058887393.1">
    <property type="nucleotide sequence ID" value="NZ_LQBM01000001.1"/>
</dbReference>
<evidence type="ECO:0000313" key="6">
    <source>
        <dbReference type="EMBL" id="KUG60407.1"/>
    </source>
</evidence>
<protein>
    <recommendedName>
        <fullName evidence="5">HTH tetR-type domain-containing protein</fullName>
    </recommendedName>
</protein>
<feature type="domain" description="HTH tetR-type" evidence="5">
    <location>
        <begin position="15"/>
        <end position="75"/>
    </location>
</feature>
<dbReference type="Gene3D" id="1.10.10.60">
    <property type="entry name" value="Homeodomain-like"/>
    <property type="match status" value="1"/>
</dbReference>
<dbReference type="SUPFAM" id="SSF46689">
    <property type="entry name" value="Homeodomain-like"/>
    <property type="match status" value="1"/>
</dbReference>
<dbReference type="AlphaFoldDB" id="A0A0W8IK12"/>
<keyword evidence="7" id="KW-1185">Reference proteome</keyword>
<evidence type="ECO:0000256" key="1">
    <source>
        <dbReference type="ARBA" id="ARBA00023015"/>
    </source>
</evidence>
<sequence>MEQSPAIGIRERARGALRGELADVALRLFEERGYDQTPVDEIASAAGISPRTFYRYFSTKEDVLFGDLPPTSADLPALLEDHLTRVDPWEALHLTLRHVAENIRTERGRWSRLLRVVNTSDTLRAGHLEQQMNLAQSLIPTLLPALEGPAGWSDLRARVLVHAALTCFDTAFSHWAEHEGDIEMLDALDIAFTTFPRTDPAQS</sequence>
<dbReference type="PANTHER" id="PTHR30055">
    <property type="entry name" value="HTH-TYPE TRANSCRIPTIONAL REGULATOR RUTR"/>
    <property type="match status" value="1"/>
</dbReference>
<dbReference type="EMBL" id="LQBM01000001">
    <property type="protein sequence ID" value="KUG60407.1"/>
    <property type="molecule type" value="Genomic_DNA"/>
</dbReference>
<proteinExistence type="predicted"/>
<gene>
    <name evidence="6" type="ORF">AVL63_08465</name>
</gene>
<evidence type="ECO:0000256" key="3">
    <source>
        <dbReference type="ARBA" id="ARBA00023163"/>
    </source>
</evidence>
<comment type="caution">
    <text evidence="6">The sequence shown here is derived from an EMBL/GenBank/DDBJ whole genome shotgun (WGS) entry which is preliminary data.</text>
</comment>
<organism evidence="6 7">
    <name type="scientific">Nesterenkonia jeotgali</name>
    <dbReference type="NCBI Taxonomy" id="317018"/>
    <lineage>
        <taxon>Bacteria</taxon>
        <taxon>Bacillati</taxon>
        <taxon>Actinomycetota</taxon>
        <taxon>Actinomycetes</taxon>
        <taxon>Micrococcales</taxon>
        <taxon>Micrococcaceae</taxon>
        <taxon>Nesterenkonia</taxon>
    </lineage>
</organism>
<keyword evidence="1" id="KW-0805">Transcription regulation</keyword>
<dbReference type="Pfam" id="PF00440">
    <property type="entry name" value="TetR_N"/>
    <property type="match status" value="1"/>
</dbReference>
<evidence type="ECO:0000256" key="4">
    <source>
        <dbReference type="PROSITE-ProRule" id="PRU00335"/>
    </source>
</evidence>
<dbReference type="InterPro" id="IPR009057">
    <property type="entry name" value="Homeodomain-like_sf"/>
</dbReference>
<evidence type="ECO:0000313" key="7">
    <source>
        <dbReference type="Proteomes" id="UP000054023"/>
    </source>
</evidence>
<dbReference type="GO" id="GO:0003700">
    <property type="term" value="F:DNA-binding transcription factor activity"/>
    <property type="evidence" value="ECO:0007669"/>
    <property type="project" value="TreeGrafter"/>
</dbReference>
<feature type="DNA-binding region" description="H-T-H motif" evidence="4">
    <location>
        <begin position="38"/>
        <end position="57"/>
    </location>
</feature>
<keyword evidence="2 4" id="KW-0238">DNA-binding</keyword>
<dbReference type="PANTHER" id="PTHR30055:SF238">
    <property type="entry name" value="MYCOFACTOCIN BIOSYNTHESIS TRANSCRIPTIONAL REGULATOR MFTR-RELATED"/>
    <property type="match status" value="1"/>
</dbReference>
<dbReference type="PRINTS" id="PR00455">
    <property type="entry name" value="HTHTETR"/>
</dbReference>
<keyword evidence="3" id="KW-0804">Transcription</keyword>
<dbReference type="PROSITE" id="PS50977">
    <property type="entry name" value="HTH_TETR_2"/>
    <property type="match status" value="1"/>
</dbReference>
<dbReference type="Gene3D" id="1.10.357.10">
    <property type="entry name" value="Tetracycline Repressor, domain 2"/>
    <property type="match status" value="1"/>
</dbReference>
<evidence type="ECO:0000259" key="5">
    <source>
        <dbReference type="PROSITE" id="PS50977"/>
    </source>
</evidence>